<proteinExistence type="predicted"/>
<sequence>MFGFLVRHFRAVGFTRDAVGHQLAGEARFTARRSGTDGLLPYVPRQPRRVHESVFTSASAGERPARGV</sequence>
<evidence type="ECO:0000313" key="1">
    <source>
        <dbReference type="EMBL" id="GAA0388430.1"/>
    </source>
</evidence>
<keyword evidence="2" id="KW-1185">Reference proteome</keyword>
<reference evidence="2" key="1">
    <citation type="journal article" date="2019" name="Int. J. Syst. Evol. Microbiol.">
        <title>The Global Catalogue of Microorganisms (GCM) 10K type strain sequencing project: providing services to taxonomists for standard genome sequencing and annotation.</title>
        <authorList>
            <consortium name="The Broad Institute Genomics Platform"/>
            <consortium name="The Broad Institute Genome Sequencing Center for Infectious Disease"/>
            <person name="Wu L."/>
            <person name="Ma J."/>
        </authorList>
    </citation>
    <scope>NUCLEOTIDE SEQUENCE [LARGE SCALE GENOMIC DNA]</scope>
    <source>
        <strain evidence="2">JCM 4788</strain>
    </source>
</reference>
<gene>
    <name evidence="1" type="ORF">GCM10010357_06430</name>
</gene>
<organism evidence="1 2">
    <name type="scientific">Streptomyces luteireticuli</name>
    <dbReference type="NCBI Taxonomy" id="173858"/>
    <lineage>
        <taxon>Bacteria</taxon>
        <taxon>Bacillati</taxon>
        <taxon>Actinomycetota</taxon>
        <taxon>Actinomycetes</taxon>
        <taxon>Kitasatosporales</taxon>
        <taxon>Streptomycetaceae</taxon>
        <taxon>Streptomyces</taxon>
    </lineage>
</organism>
<comment type="caution">
    <text evidence="1">The sequence shown here is derived from an EMBL/GenBank/DDBJ whole genome shotgun (WGS) entry which is preliminary data.</text>
</comment>
<dbReference type="Proteomes" id="UP001500879">
    <property type="component" value="Unassembled WGS sequence"/>
</dbReference>
<name>A0ABP3I2L0_9ACTN</name>
<accession>A0ABP3I2L0</accession>
<dbReference type="EMBL" id="BAAABX010000006">
    <property type="protein sequence ID" value="GAA0388430.1"/>
    <property type="molecule type" value="Genomic_DNA"/>
</dbReference>
<evidence type="ECO:0000313" key="2">
    <source>
        <dbReference type="Proteomes" id="UP001500879"/>
    </source>
</evidence>
<protein>
    <submittedName>
        <fullName evidence="1">Uncharacterized protein</fullName>
    </submittedName>
</protein>